<evidence type="ECO:0000256" key="1">
    <source>
        <dbReference type="ARBA" id="ARBA00004651"/>
    </source>
</evidence>
<evidence type="ECO:0000256" key="9">
    <source>
        <dbReference type="SAM" id="MobiDB-lite"/>
    </source>
</evidence>
<evidence type="ECO:0000313" key="13">
    <source>
        <dbReference type="Proteomes" id="UP000235965"/>
    </source>
</evidence>
<evidence type="ECO:0000256" key="5">
    <source>
        <dbReference type="ARBA" id="ARBA00022989"/>
    </source>
</evidence>
<feature type="transmembrane region" description="Helical" evidence="10">
    <location>
        <begin position="406"/>
        <end position="425"/>
    </location>
</feature>
<dbReference type="EMBL" id="NEVH01008208">
    <property type="protein sequence ID" value="PNF34650.1"/>
    <property type="molecule type" value="Genomic_DNA"/>
</dbReference>
<dbReference type="InterPro" id="IPR052192">
    <property type="entry name" value="Insect_Ionotropic_Sensory_Rcpt"/>
</dbReference>
<evidence type="ECO:0000256" key="10">
    <source>
        <dbReference type="SAM" id="Phobius"/>
    </source>
</evidence>
<evidence type="ECO:0000256" key="3">
    <source>
        <dbReference type="ARBA" id="ARBA00022475"/>
    </source>
</evidence>
<keyword evidence="8" id="KW-0325">Glycoprotein</keyword>
<feature type="transmembrane region" description="Helical" evidence="10">
    <location>
        <begin position="681"/>
        <end position="705"/>
    </location>
</feature>
<dbReference type="PANTHER" id="PTHR42643">
    <property type="entry name" value="IONOTROPIC RECEPTOR 20A-RELATED"/>
    <property type="match status" value="1"/>
</dbReference>
<gene>
    <name evidence="12" type="ORF">B7P43_G05892</name>
</gene>
<dbReference type="FunCoup" id="A0A2J7R1D4">
    <property type="interactions" value="12"/>
</dbReference>
<dbReference type="OrthoDB" id="6500454at2759"/>
<protein>
    <recommendedName>
        <fullName evidence="11">Ionotropic glutamate receptor C-terminal domain-containing protein</fullName>
    </recommendedName>
</protein>
<evidence type="ECO:0000256" key="4">
    <source>
        <dbReference type="ARBA" id="ARBA00022692"/>
    </source>
</evidence>
<evidence type="ECO:0000259" key="11">
    <source>
        <dbReference type="Pfam" id="PF00060"/>
    </source>
</evidence>
<keyword evidence="7" id="KW-0675">Receptor</keyword>
<comment type="similarity">
    <text evidence="2">Belongs to the glutamate-gated ion channel (TC 1.A.10.1) family.</text>
</comment>
<reference evidence="12 13" key="1">
    <citation type="submission" date="2017-12" db="EMBL/GenBank/DDBJ databases">
        <title>Hemimetabolous genomes reveal molecular basis of termite eusociality.</title>
        <authorList>
            <person name="Harrison M.C."/>
            <person name="Jongepier E."/>
            <person name="Robertson H.M."/>
            <person name="Arning N."/>
            <person name="Bitard-Feildel T."/>
            <person name="Chao H."/>
            <person name="Childers C.P."/>
            <person name="Dinh H."/>
            <person name="Doddapaneni H."/>
            <person name="Dugan S."/>
            <person name="Gowin J."/>
            <person name="Greiner C."/>
            <person name="Han Y."/>
            <person name="Hu H."/>
            <person name="Hughes D.S.T."/>
            <person name="Huylmans A.-K."/>
            <person name="Kemena C."/>
            <person name="Kremer L.P.M."/>
            <person name="Lee S.L."/>
            <person name="Lopez-Ezquerra A."/>
            <person name="Mallet L."/>
            <person name="Monroy-Kuhn J.M."/>
            <person name="Moser A."/>
            <person name="Murali S.C."/>
            <person name="Muzny D.M."/>
            <person name="Otani S."/>
            <person name="Piulachs M.-D."/>
            <person name="Poelchau M."/>
            <person name="Qu J."/>
            <person name="Schaub F."/>
            <person name="Wada-Katsumata A."/>
            <person name="Worley K.C."/>
            <person name="Xie Q."/>
            <person name="Ylla G."/>
            <person name="Poulsen M."/>
            <person name="Gibbs R.A."/>
            <person name="Schal C."/>
            <person name="Richards S."/>
            <person name="Belles X."/>
            <person name="Korb J."/>
            <person name="Bornberg-Bauer E."/>
        </authorList>
    </citation>
    <scope>NUCLEOTIDE SEQUENCE [LARGE SCALE GENOMIC DNA]</scope>
    <source>
        <tissue evidence="12">Whole body</tissue>
    </source>
</reference>
<feature type="compositionally biased region" description="Acidic residues" evidence="9">
    <location>
        <begin position="852"/>
        <end position="863"/>
    </location>
</feature>
<feature type="domain" description="Ionotropic glutamate receptor C-terminal" evidence="11">
    <location>
        <begin position="406"/>
        <end position="689"/>
    </location>
</feature>
<comment type="subcellular location">
    <subcellularLocation>
        <location evidence="1">Cell membrane</location>
        <topology evidence="1">Multi-pass membrane protein</topology>
    </subcellularLocation>
</comment>
<dbReference type="GO" id="GO:0015276">
    <property type="term" value="F:ligand-gated monoatomic ion channel activity"/>
    <property type="evidence" value="ECO:0007669"/>
    <property type="project" value="InterPro"/>
</dbReference>
<evidence type="ECO:0000256" key="2">
    <source>
        <dbReference type="ARBA" id="ARBA00008685"/>
    </source>
</evidence>
<dbReference type="GO" id="GO:0050906">
    <property type="term" value="P:detection of stimulus involved in sensory perception"/>
    <property type="evidence" value="ECO:0007669"/>
    <property type="project" value="UniProtKB-ARBA"/>
</dbReference>
<dbReference type="AlphaFoldDB" id="A0A2J7R1D4"/>
<name>A0A2J7R1D4_9NEOP</name>
<organism evidence="12 13">
    <name type="scientific">Cryptotermes secundus</name>
    <dbReference type="NCBI Taxonomy" id="105785"/>
    <lineage>
        <taxon>Eukaryota</taxon>
        <taxon>Metazoa</taxon>
        <taxon>Ecdysozoa</taxon>
        <taxon>Arthropoda</taxon>
        <taxon>Hexapoda</taxon>
        <taxon>Insecta</taxon>
        <taxon>Pterygota</taxon>
        <taxon>Neoptera</taxon>
        <taxon>Polyneoptera</taxon>
        <taxon>Dictyoptera</taxon>
        <taxon>Blattodea</taxon>
        <taxon>Blattoidea</taxon>
        <taxon>Termitoidae</taxon>
        <taxon>Kalotermitidae</taxon>
        <taxon>Cryptotermitinae</taxon>
        <taxon>Cryptotermes</taxon>
    </lineage>
</organism>
<evidence type="ECO:0000256" key="7">
    <source>
        <dbReference type="ARBA" id="ARBA00023170"/>
    </source>
</evidence>
<sequence length="942" mass="107090">MDFIDDRSISSSPSFKNDEKITASLEFQQDKYKLFNHGGSGHRPEEPSNINNIQERTTFLPTEVSSAQQPVLVKLMLGKIKLTTFHGPTSSCRNASDSVEIHPVIRLINYIAERYLYHCISVILYDDFYETQFHILRALLSTYPLTYIHGKVGMHGLSDPPDRCRDFLLLVRDLKTTQTVVGDQSVSRVIVVSQASTWRVREFLSSRSSQNIVNLLVIGNQNQSDSVKRRNADINLYTHDLFVNGLGSSSSRILTAWRCGALTRPTVNLFPDKMRAGFMGHQFLVSAGHQPPFVVKRGQFFNGQEVVSSWDGIEIRLLWLLGEMLNFSISVVEPSEALFLPKASNAVVKDLLSGRADIGVAGIYMTPSRVTALTMSSPHTQDCVTFMTLTSTALPRYRAIMGPFHWTVWLTLTLTYLLAIFPIAFSNSHSLKHLLKDPWQVENMFWYVFGTFTNCFTFKGDRSWNNSDKAATRMLIGWYWIFSIIISACYTGSIIAFVTLPLYPSFADNCYEVLNRGFRVGTLSDGGWRHWFNDSADPATTKLFEKMEYLPDLESALYNITTAYYRDYAFLGSWSLLDYIINTNYTQRSEGKRSYLHLGTNCFVPFNVALIFPPQSPHSSVMSQMMLRIIQSGLYRKLKRDMEWDLRRSASGKLLAASSGPSLRAARAEERKLTPEDATGMFLLLGAGFGIAAFILLIETVAWIIKIIKRKFFLPKNNDEVSPVLHGDMRHKSENNDQVSPVLHGNMRHKSENNDQVSPVLHGDMRHKSENNEQSEVLMHDYRDQPGFRERRAYSAGARFKIHEDLDDKSDDRLQYFISLHSVTSSPVTSYPRLKNRRMPTPKPKYSFTVEGEADMSGDEIPEDSSYNGCRKYEEDNSRGPKFQIGNTGDKYFGAEVQEQSYRTSEKNDMSGSLGFRENQDPTGQDTDMTCDDRLTSQYMEQ</sequence>
<dbReference type="InterPro" id="IPR001320">
    <property type="entry name" value="Iontro_rcpt_C"/>
</dbReference>
<evidence type="ECO:0000256" key="6">
    <source>
        <dbReference type="ARBA" id="ARBA00023136"/>
    </source>
</evidence>
<keyword evidence="13" id="KW-1185">Reference proteome</keyword>
<keyword evidence="3" id="KW-1003">Cell membrane</keyword>
<accession>A0A2J7R1D4</accession>
<dbReference type="InParanoid" id="A0A2J7R1D4"/>
<dbReference type="Pfam" id="PF00060">
    <property type="entry name" value="Lig_chan"/>
    <property type="match status" value="1"/>
</dbReference>
<dbReference type="Gene3D" id="1.10.287.70">
    <property type="match status" value="1"/>
</dbReference>
<dbReference type="STRING" id="105785.A0A2J7R1D4"/>
<keyword evidence="6 10" id="KW-0472">Membrane</keyword>
<evidence type="ECO:0000313" key="12">
    <source>
        <dbReference type="EMBL" id="PNF34650.1"/>
    </source>
</evidence>
<comment type="caution">
    <text evidence="12">The sequence shown here is derived from an EMBL/GenBank/DDBJ whole genome shotgun (WGS) entry which is preliminary data.</text>
</comment>
<evidence type="ECO:0000256" key="8">
    <source>
        <dbReference type="ARBA" id="ARBA00023180"/>
    </source>
</evidence>
<keyword evidence="5 10" id="KW-1133">Transmembrane helix</keyword>
<dbReference type="PANTHER" id="PTHR42643:SF24">
    <property type="entry name" value="IONOTROPIC RECEPTOR 60A"/>
    <property type="match status" value="1"/>
</dbReference>
<dbReference type="Gene3D" id="3.40.190.10">
    <property type="entry name" value="Periplasmic binding protein-like II"/>
    <property type="match status" value="1"/>
</dbReference>
<feature type="transmembrane region" description="Helical" evidence="10">
    <location>
        <begin position="476"/>
        <end position="503"/>
    </location>
</feature>
<feature type="region of interest" description="Disordered" evidence="9">
    <location>
        <begin position="827"/>
        <end position="942"/>
    </location>
</feature>
<dbReference type="GO" id="GO:0005886">
    <property type="term" value="C:plasma membrane"/>
    <property type="evidence" value="ECO:0007669"/>
    <property type="project" value="UniProtKB-SubCell"/>
</dbReference>
<dbReference type="SUPFAM" id="SSF53850">
    <property type="entry name" value="Periplasmic binding protein-like II"/>
    <property type="match status" value="1"/>
</dbReference>
<keyword evidence="4 10" id="KW-0812">Transmembrane</keyword>
<dbReference type="Proteomes" id="UP000235965">
    <property type="component" value="Unassembled WGS sequence"/>
</dbReference>
<proteinExistence type="inferred from homology"/>